<organism evidence="3">
    <name type="scientific">African swine fever virus</name>
    <name type="common">ASFV</name>
    <dbReference type="NCBI Taxonomy" id="10497"/>
    <lineage>
        <taxon>Viruses</taxon>
        <taxon>Varidnaviria</taxon>
        <taxon>Bamfordvirae</taxon>
        <taxon>Nucleocytoviricota</taxon>
        <taxon>Pokkesviricetes</taxon>
        <taxon>Asfuvirales</taxon>
        <taxon>Asfarviridae</taxon>
        <taxon>Asfivirus</taxon>
        <taxon>Asfivirus haemorrhagiae</taxon>
    </lineage>
</organism>
<name>A0A6G7KTX8_ASF</name>
<accession>A0A6G7KTX8</accession>
<evidence type="ECO:0000313" key="3">
    <source>
        <dbReference type="EMBL" id="QII88710.1"/>
    </source>
</evidence>
<organismHost>
    <name type="scientific">Ornithodoros</name>
    <name type="common">relapsing fever ticks</name>
    <dbReference type="NCBI Taxonomy" id="6937"/>
</organismHost>
<organismHost>
    <name type="scientific">Potamochoerus larvatus</name>
    <name type="common">Bushpig</name>
    <dbReference type="NCBI Taxonomy" id="273792"/>
</organismHost>
<gene>
    <name evidence="3" type="primary">505_1R</name>
</gene>
<dbReference type="Pfam" id="PF03158">
    <property type="entry name" value="DUF249"/>
    <property type="match status" value="1"/>
</dbReference>
<sequence>MFSLQNLCRKTLPVCILPVFFVEYILQLLGLYWENHGTIQRAGNNCVLIQQHTLIPVYEALRIPASAENYAIVCLLLPWEGNLYYAIIRALQGNRHDLFRIYVVQIKDHHAILPFIVDPVIFHKCHIMRRCFFVCILYQAVQYTMFRVLLYFIYTLQNVLPLAHLLITKACADHIYAVIIWIYANLHIYNILDTFGCAIAHTDLRLYRLGYTFIYIRIVPYMYHYLHVLILSGLHLLYMVAAKGYLHFILQTLYYVHINVILHIILSQAATYIHTKILSYYIPQLSYAQIQQCLFMAITKKSSKKTLYLLLSHLQLSIKLIKKICQYVATYNSTNILRILYMRRKKKIYLHIILSKFVQKAIFIIFVVRCMDTFSIYPERIIKMAARIYTMLLLQKISVHAWKNHAATLIHLMHAVYTMQHTDGKNTLMYLFYVHYYYHMQGEEIFTLARFYAIHHAPKLFVVFYVCCLLHTIRFTNLLLHCSHIIRTNAHVATIITIVYKYIGNLFAMGVLTKKEILQDYPSIYSIHYMPLVIFFCS</sequence>
<feature type="transmembrane region" description="Helical" evidence="2">
    <location>
        <begin position="348"/>
        <end position="368"/>
    </location>
</feature>
<dbReference type="InterPro" id="IPR004858">
    <property type="entry name" value="MGF_505"/>
</dbReference>
<feature type="transmembrane region" description="Helical" evidence="2">
    <location>
        <begin position="492"/>
        <end position="512"/>
    </location>
</feature>
<keyword evidence="2" id="KW-0812">Transmembrane</keyword>
<organismHost>
    <name type="scientific">Phacochoerus africanus</name>
    <name type="common">Warthog</name>
    <dbReference type="NCBI Taxonomy" id="41426"/>
</organismHost>
<feature type="transmembrane region" description="Helical" evidence="2">
    <location>
        <begin position="131"/>
        <end position="154"/>
    </location>
</feature>
<dbReference type="EMBL" id="MN641876">
    <property type="protein sequence ID" value="QII88710.1"/>
    <property type="molecule type" value="Genomic_DNA"/>
</dbReference>
<organismHost>
    <name type="scientific">Phacochoerus aethiopicus</name>
    <name type="common">Warthog</name>
    <dbReference type="NCBI Taxonomy" id="85517"/>
</organismHost>
<organismHost>
    <name type="scientific">Sus scrofa</name>
    <name type="common">Pig</name>
    <dbReference type="NCBI Taxonomy" id="9823"/>
</organismHost>
<feature type="transmembrane region" description="Helical" evidence="2">
    <location>
        <begin position="174"/>
        <end position="200"/>
    </location>
</feature>
<organismHost>
    <name type="scientific">Ornithodoros moubata</name>
    <name type="common">Soft tick</name>
    <name type="synonym">Argasid tick</name>
    <dbReference type="NCBI Taxonomy" id="6938"/>
</organismHost>
<evidence type="ECO:0000256" key="1">
    <source>
        <dbReference type="ARBA" id="ARBA00005608"/>
    </source>
</evidence>
<feature type="transmembrane region" description="Helical" evidence="2">
    <location>
        <begin position="221"/>
        <end position="241"/>
    </location>
</feature>
<keyword evidence="2" id="KW-1133">Transmembrane helix</keyword>
<reference evidence="3" key="1">
    <citation type="submission" date="2019-11" db="EMBL/GenBank/DDBJ databases">
        <authorList>
            <person name="Ndlovu S.S."/>
            <person name="Carulei O."/>
        </authorList>
    </citation>
    <scope>NUCLEOTIDE SEQUENCE [LARGE SCALE GENOMIC DNA]</scope>
    <source>
        <strain evidence="3">RSA_W1_1999</strain>
    </source>
</reference>
<evidence type="ECO:0000256" key="2">
    <source>
        <dbReference type="SAM" id="Phobius"/>
    </source>
</evidence>
<comment type="similarity">
    <text evidence="1">Belongs to the asfivirus MGF 505 family.</text>
</comment>
<proteinExistence type="inferred from homology"/>
<feature type="transmembrane region" description="Helical" evidence="2">
    <location>
        <begin position="253"/>
        <end position="273"/>
    </location>
</feature>
<protein>
    <submittedName>
        <fullName evidence="3">p505_1R</fullName>
    </submittedName>
</protein>
<feature type="transmembrane region" description="Helical" evidence="2">
    <location>
        <begin position="460"/>
        <end position="480"/>
    </location>
</feature>
<keyword evidence="2" id="KW-0472">Membrane</keyword>